<organism evidence="1 2">
    <name type="scientific">Mycena venus</name>
    <dbReference type="NCBI Taxonomy" id="2733690"/>
    <lineage>
        <taxon>Eukaryota</taxon>
        <taxon>Fungi</taxon>
        <taxon>Dikarya</taxon>
        <taxon>Basidiomycota</taxon>
        <taxon>Agaricomycotina</taxon>
        <taxon>Agaricomycetes</taxon>
        <taxon>Agaricomycetidae</taxon>
        <taxon>Agaricales</taxon>
        <taxon>Marasmiineae</taxon>
        <taxon>Mycenaceae</taxon>
        <taxon>Mycena</taxon>
    </lineage>
</organism>
<dbReference type="EMBL" id="JACAZI010000010">
    <property type="protein sequence ID" value="KAF7350148.1"/>
    <property type="molecule type" value="Genomic_DNA"/>
</dbReference>
<dbReference type="OrthoDB" id="2856616at2759"/>
<dbReference type="AlphaFoldDB" id="A0A8H6XXM5"/>
<protein>
    <submittedName>
        <fullName evidence="1">Uncharacterized protein</fullName>
    </submittedName>
</protein>
<evidence type="ECO:0000313" key="2">
    <source>
        <dbReference type="Proteomes" id="UP000620124"/>
    </source>
</evidence>
<keyword evidence="2" id="KW-1185">Reference proteome</keyword>
<gene>
    <name evidence="1" type="ORF">MVEN_01317200</name>
</gene>
<proteinExistence type="predicted"/>
<dbReference type="Proteomes" id="UP000620124">
    <property type="component" value="Unassembled WGS sequence"/>
</dbReference>
<reference evidence="1" key="1">
    <citation type="submission" date="2020-05" db="EMBL/GenBank/DDBJ databases">
        <title>Mycena genomes resolve the evolution of fungal bioluminescence.</title>
        <authorList>
            <person name="Tsai I.J."/>
        </authorList>
    </citation>
    <scope>NUCLEOTIDE SEQUENCE</scope>
    <source>
        <strain evidence="1">CCC161011</strain>
    </source>
</reference>
<sequence>MLTSFCIECYSWWSAPNILFNLDVQPYPRLRTFVIRTNTTFLPPLPTHLVCLEIASGAAEDVGWNVFYDALQPLVELEILKLGGFPVSASTSTSLICLPNLLLCPRIRQYSLNLVDVGDIGDMFRTVLATLSQAPRSMVLHRDHGQTYGGNYRRLPNYMDPGDFQHAMVGFAYAHARDLGDHITPDVSFSWTIPLDDYEFATIFSAMSEVRLIDNIQWLLLIDWNVTPQESWRRLLQRLARLQTLVISRLPASGLLWDLVHQLEASATTGEAPLCPDLTEIEVNRVDCSVGGWIARRGHGPGPVNSYVDLDGARFLEVLVCYLELRPIKLPKLKLVASFNYTGAEVKLLRRLVDQLRWDGLGAVGPSGKIGGIGEGFYSENSCPCSNDVWLSGSDCPKRFDFLGDML</sequence>
<name>A0A8H6XXM5_9AGAR</name>
<evidence type="ECO:0000313" key="1">
    <source>
        <dbReference type="EMBL" id="KAF7350148.1"/>
    </source>
</evidence>
<comment type="caution">
    <text evidence="1">The sequence shown here is derived from an EMBL/GenBank/DDBJ whole genome shotgun (WGS) entry which is preliminary data.</text>
</comment>
<accession>A0A8H6XXM5</accession>